<proteinExistence type="predicted"/>
<evidence type="ECO:0000313" key="3">
    <source>
        <dbReference type="EMBL" id="ODM87464.1"/>
    </source>
</evidence>
<accession>A0A1D2M3E6</accession>
<evidence type="ECO:0000256" key="1">
    <source>
        <dbReference type="SAM" id="Phobius"/>
    </source>
</evidence>
<gene>
    <name evidence="3" type="ORF">Ocin01_19218</name>
</gene>
<keyword evidence="1" id="KW-1133">Transmembrane helix</keyword>
<evidence type="ECO:0000313" key="4">
    <source>
        <dbReference type="Proteomes" id="UP000094527"/>
    </source>
</evidence>
<keyword evidence="1" id="KW-0472">Membrane</keyword>
<feature type="transmembrane region" description="Helical" evidence="1">
    <location>
        <begin position="92"/>
        <end position="111"/>
    </location>
</feature>
<comment type="caution">
    <text evidence="3">The sequence shown here is derived from an EMBL/GenBank/DDBJ whole genome shotgun (WGS) entry which is preliminary data.</text>
</comment>
<name>A0A1D2M3E6_ORCCI</name>
<sequence>MHTIKMKVVILTMIILLALCGVQVSGEGGLTYGDKCGLLEQNCDFGKGLACFGTTCSCPLFFRWDGGLFGSAGLLGGGRCVSAFNGSARNVGMMYATPLAITVTVCANLMLRLLF</sequence>
<keyword evidence="2" id="KW-0732">Signal</keyword>
<dbReference type="EMBL" id="LJIJ01005241">
    <property type="protein sequence ID" value="ODM87464.1"/>
    <property type="molecule type" value="Genomic_DNA"/>
</dbReference>
<feature type="chain" id="PRO_5008903438" evidence="2">
    <location>
        <begin position="27"/>
        <end position="115"/>
    </location>
</feature>
<evidence type="ECO:0000256" key="2">
    <source>
        <dbReference type="SAM" id="SignalP"/>
    </source>
</evidence>
<dbReference type="Proteomes" id="UP000094527">
    <property type="component" value="Unassembled WGS sequence"/>
</dbReference>
<keyword evidence="1" id="KW-0812">Transmembrane</keyword>
<reference evidence="3 4" key="1">
    <citation type="journal article" date="2016" name="Genome Biol. Evol.">
        <title>Gene Family Evolution Reflects Adaptation to Soil Environmental Stressors in the Genome of the Collembolan Orchesella cincta.</title>
        <authorList>
            <person name="Faddeeva-Vakhrusheva A."/>
            <person name="Derks M.F."/>
            <person name="Anvar S.Y."/>
            <person name="Agamennone V."/>
            <person name="Suring W."/>
            <person name="Smit S."/>
            <person name="van Straalen N.M."/>
            <person name="Roelofs D."/>
        </authorList>
    </citation>
    <scope>NUCLEOTIDE SEQUENCE [LARGE SCALE GENOMIC DNA]</scope>
    <source>
        <tissue evidence="3">Mixed pool</tissue>
    </source>
</reference>
<keyword evidence="4" id="KW-1185">Reference proteome</keyword>
<dbReference type="AlphaFoldDB" id="A0A1D2M3E6"/>
<organism evidence="3 4">
    <name type="scientific">Orchesella cincta</name>
    <name type="common">Springtail</name>
    <name type="synonym">Podura cincta</name>
    <dbReference type="NCBI Taxonomy" id="48709"/>
    <lineage>
        <taxon>Eukaryota</taxon>
        <taxon>Metazoa</taxon>
        <taxon>Ecdysozoa</taxon>
        <taxon>Arthropoda</taxon>
        <taxon>Hexapoda</taxon>
        <taxon>Collembola</taxon>
        <taxon>Entomobryomorpha</taxon>
        <taxon>Entomobryoidea</taxon>
        <taxon>Orchesellidae</taxon>
        <taxon>Orchesellinae</taxon>
        <taxon>Orchesella</taxon>
    </lineage>
</organism>
<feature type="signal peptide" evidence="2">
    <location>
        <begin position="1"/>
        <end position="26"/>
    </location>
</feature>
<protein>
    <submittedName>
        <fullName evidence="3">Uncharacterized protein</fullName>
    </submittedName>
</protein>